<name>A0A368K061_9HYPH</name>
<dbReference type="PANTHER" id="PTHR30537">
    <property type="entry name" value="HTH-TYPE TRANSCRIPTIONAL REGULATOR"/>
    <property type="match status" value="1"/>
</dbReference>
<dbReference type="InterPro" id="IPR058163">
    <property type="entry name" value="LysR-type_TF_proteobact-type"/>
</dbReference>
<comment type="similarity">
    <text evidence="1">Belongs to the LysR transcriptional regulatory family.</text>
</comment>
<dbReference type="InterPro" id="IPR036390">
    <property type="entry name" value="WH_DNA-bd_sf"/>
</dbReference>
<dbReference type="InterPro" id="IPR000847">
    <property type="entry name" value="LysR_HTH_N"/>
</dbReference>
<dbReference type="GO" id="GO:0003700">
    <property type="term" value="F:DNA-binding transcription factor activity"/>
    <property type="evidence" value="ECO:0007669"/>
    <property type="project" value="InterPro"/>
</dbReference>
<evidence type="ECO:0000313" key="7">
    <source>
        <dbReference type="Proteomes" id="UP000253420"/>
    </source>
</evidence>
<dbReference type="CDD" id="cd08471">
    <property type="entry name" value="PBP2_CrgA_like_2"/>
    <property type="match status" value="1"/>
</dbReference>
<dbReference type="OrthoDB" id="9786526at2"/>
<gene>
    <name evidence="6" type="ORF">DUT91_16765</name>
</gene>
<proteinExistence type="inferred from homology"/>
<keyword evidence="7" id="KW-1185">Reference proteome</keyword>
<dbReference type="FunFam" id="1.10.10.10:FF:000001">
    <property type="entry name" value="LysR family transcriptional regulator"/>
    <property type="match status" value="1"/>
</dbReference>
<dbReference type="Proteomes" id="UP000253420">
    <property type="component" value="Unassembled WGS sequence"/>
</dbReference>
<dbReference type="PANTHER" id="PTHR30537:SF5">
    <property type="entry name" value="HTH-TYPE TRANSCRIPTIONAL ACTIVATOR TTDR-RELATED"/>
    <property type="match status" value="1"/>
</dbReference>
<dbReference type="InterPro" id="IPR036388">
    <property type="entry name" value="WH-like_DNA-bd_sf"/>
</dbReference>
<dbReference type="SUPFAM" id="SSF46785">
    <property type="entry name" value="Winged helix' DNA-binding domain"/>
    <property type="match status" value="1"/>
</dbReference>
<evidence type="ECO:0000256" key="2">
    <source>
        <dbReference type="ARBA" id="ARBA00023015"/>
    </source>
</evidence>
<dbReference type="Pfam" id="PF03466">
    <property type="entry name" value="LysR_substrate"/>
    <property type="match status" value="1"/>
</dbReference>
<feature type="domain" description="HTH lysR-type" evidence="5">
    <location>
        <begin position="1"/>
        <end position="59"/>
    </location>
</feature>
<sequence>MDRFEAMRTLVAAIDGGSLSAASRSLGVPLPTVSRRVSDLETYLHAQLVVRTSRKLLLTDAGQAFVATCRRVLDELDEAERAATGEYRVPRGEMFITAPIMFGRMHVEPVVLDFLKAYPDISVRLVLADYVLDIVENQVELAVRIGALPDSSLVATKLGVVRWVTCASPAYLAERGRPESLEALAAHDCIAFERLYATDVWTFRKSAGRKGEGTVAVPIRPRFAVNTADGAIDAALAGAGIARILSYQAAKAIAGGQLIVVLPDFQPEPLPVHLVHTGQAIMPLKLRAFADFATPRLKDRLLSG</sequence>
<evidence type="ECO:0000259" key="5">
    <source>
        <dbReference type="PROSITE" id="PS50931"/>
    </source>
</evidence>
<accession>A0A368K061</accession>
<dbReference type="SUPFAM" id="SSF53850">
    <property type="entry name" value="Periplasmic binding protein-like II"/>
    <property type="match status" value="1"/>
</dbReference>
<dbReference type="Gene3D" id="3.40.190.290">
    <property type="match status" value="1"/>
</dbReference>
<protein>
    <submittedName>
        <fullName evidence="6">LysR family transcriptional regulator</fullName>
    </submittedName>
</protein>
<dbReference type="Gene3D" id="1.10.10.10">
    <property type="entry name" value="Winged helix-like DNA-binding domain superfamily/Winged helix DNA-binding domain"/>
    <property type="match status" value="1"/>
</dbReference>
<keyword evidence="4" id="KW-0804">Transcription</keyword>
<evidence type="ECO:0000313" key="6">
    <source>
        <dbReference type="EMBL" id="RCS22554.1"/>
    </source>
</evidence>
<dbReference type="GO" id="GO:0043565">
    <property type="term" value="F:sequence-specific DNA binding"/>
    <property type="evidence" value="ECO:0007669"/>
    <property type="project" value="TreeGrafter"/>
</dbReference>
<comment type="caution">
    <text evidence="6">The sequence shown here is derived from an EMBL/GenBank/DDBJ whole genome shotgun (WGS) entry which is preliminary data.</text>
</comment>
<dbReference type="GO" id="GO:0006351">
    <property type="term" value="P:DNA-templated transcription"/>
    <property type="evidence" value="ECO:0007669"/>
    <property type="project" value="TreeGrafter"/>
</dbReference>
<dbReference type="RefSeq" id="WP_114441671.1">
    <property type="nucleotide sequence ID" value="NZ_QOZG01000007.1"/>
</dbReference>
<dbReference type="AlphaFoldDB" id="A0A368K061"/>
<dbReference type="PROSITE" id="PS50931">
    <property type="entry name" value="HTH_LYSR"/>
    <property type="match status" value="1"/>
</dbReference>
<organism evidence="6 7">
    <name type="scientific">Phyllobacterium salinisoli</name>
    <dbReference type="NCBI Taxonomy" id="1899321"/>
    <lineage>
        <taxon>Bacteria</taxon>
        <taxon>Pseudomonadati</taxon>
        <taxon>Pseudomonadota</taxon>
        <taxon>Alphaproteobacteria</taxon>
        <taxon>Hyphomicrobiales</taxon>
        <taxon>Phyllobacteriaceae</taxon>
        <taxon>Phyllobacterium</taxon>
    </lineage>
</organism>
<keyword evidence="3" id="KW-0238">DNA-binding</keyword>
<dbReference type="EMBL" id="QOZG01000007">
    <property type="protein sequence ID" value="RCS22554.1"/>
    <property type="molecule type" value="Genomic_DNA"/>
</dbReference>
<dbReference type="Pfam" id="PF00126">
    <property type="entry name" value="HTH_1"/>
    <property type="match status" value="1"/>
</dbReference>
<keyword evidence="2" id="KW-0805">Transcription regulation</keyword>
<evidence type="ECO:0000256" key="3">
    <source>
        <dbReference type="ARBA" id="ARBA00023125"/>
    </source>
</evidence>
<reference evidence="6 7" key="1">
    <citation type="submission" date="2018-07" db="EMBL/GenBank/DDBJ databases">
        <title>The draft genome of Phyllobacterium salinisoli.</title>
        <authorList>
            <person name="Liu L."/>
            <person name="Li L."/>
            <person name="Zhang X."/>
            <person name="Liang L."/>
        </authorList>
    </citation>
    <scope>NUCLEOTIDE SEQUENCE [LARGE SCALE GENOMIC DNA]</scope>
    <source>
        <strain evidence="6 7">LLAN61</strain>
    </source>
</reference>
<evidence type="ECO:0000256" key="4">
    <source>
        <dbReference type="ARBA" id="ARBA00023163"/>
    </source>
</evidence>
<evidence type="ECO:0000256" key="1">
    <source>
        <dbReference type="ARBA" id="ARBA00009437"/>
    </source>
</evidence>
<dbReference type="InterPro" id="IPR005119">
    <property type="entry name" value="LysR_subst-bd"/>
</dbReference>